<feature type="transmembrane region" description="Helical" evidence="1">
    <location>
        <begin position="6"/>
        <end position="26"/>
    </location>
</feature>
<organism evidence="2 3">
    <name type="scientific">Leptospira ryugenii</name>
    <dbReference type="NCBI Taxonomy" id="1917863"/>
    <lineage>
        <taxon>Bacteria</taxon>
        <taxon>Pseudomonadati</taxon>
        <taxon>Spirochaetota</taxon>
        <taxon>Spirochaetia</taxon>
        <taxon>Leptospirales</taxon>
        <taxon>Leptospiraceae</taxon>
        <taxon>Leptospira</taxon>
    </lineage>
</organism>
<sequence>MTKRTILIITLLLLLFSSLFVVYFLFRKPKPGEASHPTASEETQKLWGLIQSQASQLKSESYPQPLRTYLDELQSKQRYEWYGNREKALSYIRSFYPDERGDVLFLLHINYSHYLEDWEALERDQSRTDWEKWQKREDLREHYFPVVKSLLFEDHPTVVLQSFLYFAEDFVLKNPQTYSQERRKAFQKKRKEMYKENPIEIQSWESAEFHRKLVKLIYARELSLMTEAQKQEFIEKQWEKEEQGLFWN</sequence>
<accession>A0A2P2E2I0</accession>
<comment type="caution">
    <text evidence="2">The sequence shown here is derived from an EMBL/GenBank/DDBJ whole genome shotgun (WGS) entry which is preliminary data.</text>
</comment>
<name>A0A2P2E2I0_9LEPT</name>
<dbReference type="Proteomes" id="UP000245133">
    <property type="component" value="Unassembled WGS sequence"/>
</dbReference>
<gene>
    <name evidence="2" type="ORF">LPTSP4_25850</name>
</gene>
<evidence type="ECO:0000313" key="2">
    <source>
        <dbReference type="EMBL" id="GBF51054.1"/>
    </source>
</evidence>
<dbReference type="AlphaFoldDB" id="A0A2P2E2I0"/>
<keyword evidence="1" id="KW-0812">Transmembrane</keyword>
<evidence type="ECO:0000256" key="1">
    <source>
        <dbReference type="SAM" id="Phobius"/>
    </source>
</evidence>
<keyword evidence="1" id="KW-1133">Transmembrane helix</keyword>
<evidence type="ECO:0000313" key="3">
    <source>
        <dbReference type="Proteomes" id="UP000245133"/>
    </source>
</evidence>
<reference evidence="2 3" key="1">
    <citation type="submission" date="2018-02" db="EMBL/GenBank/DDBJ databases">
        <title>Novel Leptospira species isolated from soil and water in Japan.</title>
        <authorList>
            <person name="Nakao R."/>
            <person name="Masuzawa T."/>
        </authorList>
    </citation>
    <scope>NUCLEOTIDE SEQUENCE [LARGE SCALE GENOMIC DNA]</scope>
    <source>
        <strain evidence="2 3">YH101</strain>
    </source>
</reference>
<proteinExistence type="predicted"/>
<dbReference type="EMBL" id="BFBB01000008">
    <property type="protein sequence ID" value="GBF51054.1"/>
    <property type="molecule type" value="Genomic_DNA"/>
</dbReference>
<dbReference type="RefSeq" id="WP_108977361.1">
    <property type="nucleotide sequence ID" value="NZ_BFBB01000008.1"/>
</dbReference>
<protein>
    <submittedName>
        <fullName evidence="2">Uncharacterized protein</fullName>
    </submittedName>
</protein>
<dbReference type="OrthoDB" id="342824at2"/>
<keyword evidence="3" id="KW-1185">Reference proteome</keyword>
<keyword evidence="1" id="KW-0472">Membrane</keyword>